<dbReference type="InterPro" id="IPR037066">
    <property type="entry name" value="Plug_dom_sf"/>
</dbReference>
<protein>
    <submittedName>
        <fullName evidence="16">TonB-dependent receptor</fullName>
    </submittedName>
</protein>
<dbReference type="InterPro" id="IPR000531">
    <property type="entry name" value="Beta-barrel_TonB"/>
</dbReference>
<evidence type="ECO:0000256" key="4">
    <source>
        <dbReference type="ARBA" id="ARBA00022496"/>
    </source>
</evidence>
<evidence type="ECO:0000256" key="3">
    <source>
        <dbReference type="ARBA" id="ARBA00022452"/>
    </source>
</evidence>
<sequence>MKIGARRHVSHGAVDVVSRQTMNEFVTGTNPNAILAYTTPGANFTSSDALGLDAVADTLYVRGFNLTQLGVTMDGIPLGGQGFGNAYGLSIDQAEIQENVTSIAMSQGAGALDTPSTQTLGGAISYTTSDPLNKAGGQVSQMFGSYGAYRTFARADSGKLNDTGTKFYAAFSRTDQNLWKGAGGQDELMANFKGVQPIQGDRGKLTALFDYSRLDQDNYMPLTESMWKIMGRKTTYSMPNWSKAKGFACANAANLGLKAGGCAGVTLPDLPMGLDGQPIDPGNFQYAGNQYQQNYLSALNFDYKLFSNVTSRTVAYAQVSNGDYGNTQLGVSSPDGMPSAWMGQKSNTRRIGFTQNFDIHAGDRNLIKTGLWYENNRFQLPEYLWADQWDGPHDVHDYSRGSSTKWWQKNFNSNTFQFYVQDTFTITRGLKFTAGFKSLTETQNNNSRVNPGWKTVGNAYQLNGYNIPFYNHQASGSLNASNAFLPHFNLDYHFLQHHEAYIDIAENMRPYDTTAWSGLGSWHQSAQQAFNNAKYGLNGVAKLKPETTWNYLLGYRYSSPVFMLAADFYHTEYYNRLISVTQTVGGYANGQYLNIGKERMFGADVLGTIRPFQNMTGSWLQGFALTNSFSWNNETYRNNAVPGLGANGGPLNLRGMHQVYYPKFMYKVDLAYHYQRFSFDFNANYNAKRYMTYTNDMKIPAYWTSSLTASYDFGKLGFAQNFKATFGVTNLFQQNYIGGVYGPASVKGDQNPNMFVAAPREFFGTIAARF</sequence>
<feature type="domain" description="TonB-dependent receptor plug" evidence="15">
    <location>
        <begin position="12"/>
        <end position="97"/>
    </location>
</feature>
<dbReference type="AlphaFoldDB" id="A0A506UMT2"/>
<evidence type="ECO:0000313" key="16">
    <source>
        <dbReference type="EMBL" id="TPW34562.1"/>
    </source>
</evidence>
<dbReference type="Gene3D" id="2.170.130.10">
    <property type="entry name" value="TonB-dependent receptor, plug domain"/>
    <property type="match status" value="1"/>
</dbReference>
<keyword evidence="5 12" id="KW-0812">Transmembrane</keyword>
<keyword evidence="2 12" id="KW-0813">Transport</keyword>
<dbReference type="EMBL" id="SORZ01000002">
    <property type="protein sequence ID" value="TPW34562.1"/>
    <property type="molecule type" value="Genomic_DNA"/>
</dbReference>
<keyword evidence="4" id="KW-0410">Iron transport</keyword>
<keyword evidence="10 12" id="KW-0472">Membrane</keyword>
<evidence type="ECO:0000259" key="15">
    <source>
        <dbReference type="Pfam" id="PF07715"/>
    </source>
</evidence>
<dbReference type="PANTHER" id="PTHR32552">
    <property type="entry name" value="FERRICHROME IRON RECEPTOR-RELATED"/>
    <property type="match status" value="1"/>
</dbReference>
<dbReference type="PANTHER" id="PTHR32552:SF89">
    <property type="entry name" value="CATECHOLATE SIDEROPHORE RECEPTOR FIU"/>
    <property type="match status" value="1"/>
</dbReference>
<keyword evidence="17" id="KW-1185">Reference proteome</keyword>
<evidence type="ECO:0000256" key="9">
    <source>
        <dbReference type="ARBA" id="ARBA00023077"/>
    </source>
</evidence>
<keyword evidence="3 12" id="KW-1134">Transmembrane beta strand</keyword>
<keyword evidence="6" id="KW-0732">Signal</keyword>
<comment type="similarity">
    <text evidence="12 13">Belongs to the TonB-dependent receptor family.</text>
</comment>
<comment type="subcellular location">
    <subcellularLocation>
        <location evidence="1 12">Cell outer membrane</location>
        <topology evidence="1 12">Multi-pass membrane protein</topology>
    </subcellularLocation>
</comment>
<accession>A0A506UMT2</accession>
<dbReference type="GO" id="GO:0015344">
    <property type="term" value="F:siderophore uptake transmembrane transporter activity"/>
    <property type="evidence" value="ECO:0007669"/>
    <property type="project" value="TreeGrafter"/>
</dbReference>
<evidence type="ECO:0000256" key="2">
    <source>
        <dbReference type="ARBA" id="ARBA00022448"/>
    </source>
</evidence>
<comment type="caution">
    <text evidence="16">The sequence shown here is derived from an EMBL/GenBank/DDBJ whole genome shotgun (WGS) entry which is preliminary data.</text>
</comment>
<dbReference type="Pfam" id="PF07715">
    <property type="entry name" value="Plug"/>
    <property type="match status" value="1"/>
</dbReference>
<evidence type="ECO:0000313" key="17">
    <source>
        <dbReference type="Proteomes" id="UP000315037"/>
    </source>
</evidence>
<dbReference type="Pfam" id="PF00593">
    <property type="entry name" value="TonB_dep_Rec_b-barrel"/>
    <property type="match status" value="1"/>
</dbReference>
<dbReference type="Proteomes" id="UP000315037">
    <property type="component" value="Unassembled WGS sequence"/>
</dbReference>
<dbReference type="InterPro" id="IPR039426">
    <property type="entry name" value="TonB-dep_rcpt-like"/>
</dbReference>
<proteinExistence type="inferred from homology"/>
<keyword evidence="9 13" id="KW-0798">TonB box</keyword>
<dbReference type="GO" id="GO:0009279">
    <property type="term" value="C:cell outer membrane"/>
    <property type="evidence" value="ECO:0007669"/>
    <property type="project" value="UniProtKB-SubCell"/>
</dbReference>
<dbReference type="InterPro" id="IPR036942">
    <property type="entry name" value="Beta-barrel_TonB_sf"/>
</dbReference>
<dbReference type="PROSITE" id="PS52016">
    <property type="entry name" value="TONB_DEPENDENT_REC_3"/>
    <property type="match status" value="1"/>
</dbReference>
<keyword evidence="11 12" id="KW-0998">Cell outer membrane</keyword>
<gene>
    <name evidence="16" type="ORF">E3202_06625</name>
</gene>
<name>A0A506UMT2_9PROT</name>
<keyword evidence="7" id="KW-0408">Iron</keyword>
<dbReference type="SUPFAM" id="SSF56935">
    <property type="entry name" value="Porins"/>
    <property type="match status" value="1"/>
</dbReference>
<evidence type="ECO:0000256" key="11">
    <source>
        <dbReference type="ARBA" id="ARBA00023237"/>
    </source>
</evidence>
<evidence type="ECO:0000256" key="8">
    <source>
        <dbReference type="ARBA" id="ARBA00023065"/>
    </source>
</evidence>
<evidence type="ECO:0000259" key="14">
    <source>
        <dbReference type="Pfam" id="PF00593"/>
    </source>
</evidence>
<organism evidence="16 17">
    <name type="scientific">Oecophyllibacter saccharovorans</name>
    <dbReference type="NCBI Taxonomy" id="2558360"/>
    <lineage>
        <taxon>Bacteria</taxon>
        <taxon>Pseudomonadati</taxon>
        <taxon>Pseudomonadota</taxon>
        <taxon>Alphaproteobacteria</taxon>
        <taxon>Acetobacterales</taxon>
        <taxon>Acetobacteraceae</taxon>
        <taxon>Oecophyllibacter</taxon>
    </lineage>
</organism>
<dbReference type="InterPro" id="IPR012910">
    <property type="entry name" value="Plug_dom"/>
</dbReference>
<keyword evidence="8" id="KW-0406">Ion transport</keyword>
<evidence type="ECO:0000256" key="10">
    <source>
        <dbReference type="ARBA" id="ARBA00023136"/>
    </source>
</evidence>
<evidence type="ECO:0000256" key="1">
    <source>
        <dbReference type="ARBA" id="ARBA00004571"/>
    </source>
</evidence>
<dbReference type="Gene3D" id="2.40.170.20">
    <property type="entry name" value="TonB-dependent receptor, beta-barrel domain"/>
    <property type="match status" value="1"/>
</dbReference>
<keyword evidence="16" id="KW-0675">Receptor</keyword>
<evidence type="ECO:0000256" key="6">
    <source>
        <dbReference type="ARBA" id="ARBA00022729"/>
    </source>
</evidence>
<evidence type="ECO:0000256" key="12">
    <source>
        <dbReference type="PROSITE-ProRule" id="PRU01360"/>
    </source>
</evidence>
<reference evidence="16 17" key="1">
    <citation type="submission" date="2019-03" db="EMBL/GenBank/DDBJ databases">
        <title>The complete genome sequence of Neokomagataea sp. Jb2 NBRC113641.</title>
        <authorList>
            <person name="Chua K.-O."/>
            <person name="Chan K.-G."/>
            <person name="See-Too W.-S."/>
        </authorList>
    </citation>
    <scope>NUCLEOTIDE SEQUENCE [LARGE SCALE GENOMIC DNA]</scope>
    <source>
        <strain evidence="16 17">Jb2</strain>
    </source>
</reference>
<evidence type="ECO:0000256" key="13">
    <source>
        <dbReference type="RuleBase" id="RU003357"/>
    </source>
</evidence>
<evidence type="ECO:0000256" key="7">
    <source>
        <dbReference type="ARBA" id="ARBA00023004"/>
    </source>
</evidence>
<feature type="domain" description="TonB-dependent receptor-like beta-barrel" evidence="14">
    <location>
        <begin position="278"/>
        <end position="731"/>
    </location>
</feature>
<evidence type="ECO:0000256" key="5">
    <source>
        <dbReference type="ARBA" id="ARBA00022692"/>
    </source>
</evidence>